<comment type="similarity">
    <text evidence="1">Belongs to the CCM1 family.</text>
</comment>
<gene>
    <name evidence="9" type="ORF">B0T24DRAFT_590418</name>
</gene>
<reference evidence="9" key="1">
    <citation type="journal article" date="2023" name="Mol. Phylogenet. Evol.">
        <title>Genome-scale phylogeny and comparative genomics of the fungal order Sordariales.</title>
        <authorList>
            <person name="Hensen N."/>
            <person name="Bonometti L."/>
            <person name="Westerberg I."/>
            <person name="Brannstrom I.O."/>
            <person name="Guillou S."/>
            <person name="Cros-Aarteil S."/>
            <person name="Calhoun S."/>
            <person name="Haridas S."/>
            <person name="Kuo A."/>
            <person name="Mondo S."/>
            <person name="Pangilinan J."/>
            <person name="Riley R."/>
            <person name="LaButti K."/>
            <person name="Andreopoulos B."/>
            <person name="Lipzen A."/>
            <person name="Chen C."/>
            <person name="Yan M."/>
            <person name="Daum C."/>
            <person name="Ng V."/>
            <person name="Clum A."/>
            <person name="Steindorff A."/>
            <person name="Ohm R.A."/>
            <person name="Martin F."/>
            <person name="Silar P."/>
            <person name="Natvig D.O."/>
            <person name="Lalanne C."/>
            <person name="Gautier V."/>
            <person name="Ament-Velasquez S.L."/>
            <person name="Kruys A."/>
            <person name="Hutchinson M.I."/>
            <person name="Powell A.J."/>
            <person name="Barry K."/>
            <person name="Miller A.N."/>
            <person name="Grigoriev I.V."/>
            <person name="Debuchy R."/>
            <person name="Gladieux P."/>
            <person name="Hiltunen Thoren M."/>
            <person name="Johannesson H."/>
        </authorList>
    </citation>
    <scope>NUCLEOTIDE SEQUENCE</scope>
    <source>
        <strain evidence="9">CBS 958.72</strain>
    </source>
</reference>
<keyword evidence="2" id="KW-0677">Repeat</keyword>
<accession>A0AAE0TT30</accession>
<feature type="coiled-coil region" evidence="6">
    <location>
        <begin position="599"/>
        <end position="664"/>
    </location>
</feature>
<evidence type="ECO:0000256" key="1">
    <source>
        <dbReference type="ARBA" id="ARBA00006192"/>
    </source>
</evidence>
<dbReference type="PANTHER" id="PTHR47447">
    <property type="entry name" value="OS03G0856100 PROTEIN"/>
    <property type="match status" value="1"/>
</dbReference>
<proteinExistence type="inferred from homology"/>
<feature type="repeat" description="PPR" evidence="5">
    <location>
        <begin position="370"/>
        <end position="404"/>
    </location>
</feature>
<keyword evidence="6" id="KW-0175">Coiled coil</keyword>
<feature type="region of interest" description="Disordered" evidence="7">
    <location>
        <begin position="48"/>
        <end position="91"/>
    </location>
</feature>
<dbReference type="PROSITE" id="PS51375">
    <property type="entry name" value="PPR"/>
    <property type="match status" value="1"/>
</dbReference>
<evidence type="ECO:0000256" key="3">
    <source>
        <dbReference type="ARBA" id="ARBA00044493"/>
    </source>
</evidence>
<dbReference type="InterPro" id="IPR011990">
    <property type="entry name" value="TPR-like_helical_dom_sf"/>
</dbReference>
<evidence type="ECO:0000256" key="4">
    <source>
        <dbReference type="ARBA" id="ARBA00044511"/>
    </source>
</evidence>
<organism evidence="9 10">
    <name type="scientific">Lasiosphaeria ovina</name>
    <dbReference type="NCBI Taxonomy" id="92902"/>
    <lineage>
        <taxon>Eukaryota</taxon>
        <taxon>Fungi</taxon>
        <taxon>Dikarya</taxon>
        <taxon>Ascomycota</taxon>
        <taxon>Pezizomycotina</taxon>
        <taxon>Sordariomycetes</taxon>
        <taxon>Sordariomycetidae</taxon>
        <taxon>Sordariales</taxon>
        <taxon>Lasiosphaeriaceae</taxon>
        <taxon>Lasiosphaeria</taxon>
    </lineage>
</organism>
<dbReference type="Proteomes" id="UP001287356">
    <property type="component" value="Unassembled WGS sequence"/>
</dbReference>
<sequence length="704" mass="80393">MAASPVPVLVDGLWRCLCPSARNGLLLAKSVSVDVLLAPPRRLRLRLGRRDNGLHQPRQARRWASQEASQAVSQPAEQEPPRPSFSPPAQEKQPILTAASLAYYLDTFDDDTLKKAPYAVLYRALGLLRDRDVPNHRAKILRLVKFLVRDEHQPLNTTIAEALIAADTDVMGSANGLAFLLNEIAKGEFPVTKDMYDMALRVLAIHPDYLLRLRVLSDMKRRKVPVQDLPNCFIALGYLRDGQPEMALDHLDNLAPTAVPDWVMDIFIVTLTSWGHSHEAFRLLQRRLQDATWSAFPPKHAMWYFLLDEWGKALHYEGTRLAWDTMVETGLLNPSDGMALNVINTASRHCDPDLALAAIKLLASRQVKLGTHHYEALLDSYAHGGNIVKALKVLFIMVEAGREPELASTRSILALLRRSPELADEAADLLVESKLKGRELHRLAPRVLIEAHCLNNDPRKALGVFKSWDRMSSSAPDLETFELIIAITDSAVAIRHLETEMKLMSIRPSAQMYERMMEAAMSVDDTDLAFLYVKKIHAMVRDFTPQAKLALLRLMEWALKRADLSFKDMYDWGLKMEMDIGSEVKDLWLATAQYRTVTREEQEKRRLEAEEAARVAREEDAARQLELEAVEHRRKVHEYIQERQRERERDLERARAKLREKQAMEPAISEPQLVDKQKKPVMWKIEGLAFGQKWNDKREEDEYE</sequence>
<evidence type="ECO:0000256" key="2">
    <source>
        <dbReference type="ARBA" id="ARBA00022737"/>
    </source>
</evidence>
<evidence type="ECO:0000256" key="5">
    <source>
        <dbReference type="PROSITE-ProRule" id="PRU00708"/>
    </source>
</evidence>
<evidence type="ECO:0000259" key="8">
    <source>
        <dbReference type="Pfam" id="PF23276"/>
    </source>
</evidence>
<feature type="domain" description="Pentatricopeptide repeat-containing protein-mitochondrial" evidence="8">
    <location>
        <begin position="336"/>
        <end position="467"/>
    </location>
</feature>
<dbReference type="Pfam" id="PF23276">
    <property type="entry name" value="TPR_24"/>
    <property type="match status" value="1"/>
</dbReference>
<comment type="function">
    <text evidence="3">Regulates mitochondrial small subunit maturation by controlling 15S rRNA 5'-end processing. Localizes to the 5' precursor of the 15S rRNA in a position that is subsequently occupied by mS47 in the mature yeast mtSSU. Uses structure and sequence-specific RNA recognition, binding to a single-stranded region of the precursor and specifically recognizing bases -6 to -1. The exchange of Ccm1 for mS47 is coupled to the irreversible removal of precursor rRNA that is accompanied by conformational changes of the mitoribosomal proteins uS5m and mS26. These conformational changes signal completion of 5'-end rRNA processing through protection of the mature 5'-end of the 15S rRNA and stabilization of mS47. The removal of the 5' precursor together with the dissociation of Ccm1 may be catalyzed by the 5'-3' exoribonuclease Pet127. Involved in the specific removal of group I introns in mitochondrial encoded transcripts.</text>
</comment>
<dbReference type="Gene3D" id="1.25.40.10">
    <property type="entry name" value="Tetratricopeptide repeat domain"/>
    <property type="match status" value="1"/>
</dbReference>
<evidence type="ECO:0000256" key="6">
    <source>
        <dbReference type="SAM" id="Coils"/>
    </source>
</evidence>
<dbReference type="InterPro" id="IPR002885">
    <property type="entry name" value="PPR_rpt"/>
</dbReference>
<evidence type="ECO:0000313" key="9">
    <source>
        <dbReference type="EMBL" id="KAK3379899.1"/>
    </source>
</evidence>
<dbReference type="AlphaFoldDB" id="A0AAE0TT30"/>
<dbReference type="PANTHER" id="PTHR47447:SF23">
    <property type="entry name" value="PENTACOTRIPEPTIDE-REPEAT REGION OF PRORP DOMAIN-CONTAINING PROTEIN"/>
    <property type="match status" value="1"/>
</dbReference>
<dbReference type="InterPro" id="IPR057027">
    <property type="entry name" value="TPR_mt"/>
</dbReference>
<feature type="compositionally biased region" description="Polar residues" evidence="7">
    <location>
        <begin position="66"/>
        <end position="76"/>
    </location>
</feature>
<evidence type="ECO:0000313" key="10">
    <source>
        <dbReference type="Proteomes" id="UP001287356"/>
    </source>
</evidence>
<evidence type="ECO:0000256" key="7">
    <source>
        <dbReference type="SAM" id="MobiDB-lite"/>
    </source>
</evidence>
<keyword evidence="10" id="KW-1185">Reference proteome</keyword>
<comment type="caution">
    <text evidence="9">The sequence shown here is derived from an EMBL/GenBank/DDBJ whole genome shotgun (WGS) entry which is preliminary data.</text>
</comment>
<dbReference type="EMBL" id="JAULSN010000002">
    <property type="protein sequence ID" value="KAK3379899.1"/>
    <property type="molecule type" value="Genomic_DNA"/>
</dbReference>
<comment type="subunit">
    <text evidence="4">Binds to mitochondrial small subunit 15S rRNA.</text>
</comment>
<name>A0AAE0TT30_9PEZI</name>
<reference evidence="9" key="2">
    <citation type="submission" date="2023-06" db="EMBL/GenBank/DDBJ databases">
        <authorList>
            <consortium name="Lawrence Berkeley National Laboratory"/>
            <person name="Haridas S."/>
            <person name="Hensen N."/>
            <person name="Bonometti L."/>
            <person name="Westerberg I."/>
            <person name="Brannstrom I.O."/>
            <person name="Guillou S."/>
            <person name="Cros-Aarteil S."/>
            <person name="Calhoun S."/>
            <person name="Kuo A."/>
            <person name="Mondo S."/>
            <person name="Pangilinan J."/>
            <person name="Riley R."/>
            <person name="Labutti K."/>
            <person name="Andreopoulos B."/>
            <person name="Lipzen A."/>
            <person name="Chen C."/>
            <person name="Yanf M."/>
            <person name="Daum C."/>
            <person name="Ng V."/>
            <person name="Clum A."/>
            <person name="Steindorff A."/>
            <person name="Ohm R."/>
            <person name="Martin F."/>
            <person name="Silar P."/>
            <person name="Natvig D."/>
            <person name="Lalanne C."/>
            <person name="Gautier V."/>
            <person name="Ament-Velasquez S.L."/>
            <person name="Kruys A."/>
            <person name="Hutchinson M.I."/>
            <person name="Powell A.J."/>
            <person name="Barry K."/>
            <person name="Miller A.N."/>
            <person name="Grigoriev I.V."/>
            <person name="Debuchy R."/>
            <person name="Gladieux P."/>
            <person name="Thoren M.H."/>
            <person name="Johannesson H."/>
        </authorList>
    </citation>
    <scope>NUCLEOTIDE SEQUENCE</scope>
    <source>
        <strain evidence="9">CBS 958.72</strain>
    </source>
</reference>
<protein>
    <recommendedName>
        <fullName evidence="8">Pentatricopeptide repeat-containing protein-mitochondrial domain-containing protein</fullName>
    </recommendedName>
</protein>